<keyword evidence="1" id="KW-0812">Transmembrane</keyword>
<dbReference type="EMBL" id="LR739235">
    <property type="protein sequence ID" value="VZR97458.1"/>
    <property type="molecule type" value="Genomic_DNA"/>
</dbReference>
<evidence type="ECO:0000313" key="3">
    <source>
        <dbReference type="EMBL" id="VZR97458.1"/>
    </source>
</evidence>
<feature type="transmembrane region" description="Helical" evidence="1">
    <location>
        <begin position="170"/>
        <end position="191"/>
    </location>
</feature>
<accession>A0A654IHA8</accession>
<reference evidence="3" key="1">
    <citation type="submission" date="2019-11" db="EMBL/GenBank/DDBJ databases">
        <authorList>
            <person name="Falquet L."/>
            <person name="Falquet L."/>
        </authorList>
    </citation>
    <scope>NUCLEOTIDE SEQUENCE</scope>
    <source>
        <strain evidence="3">8756-13</strain>
    </source>
</reference>
<dbReference type="InterPro" id="IPR048428">
    <property type="entry name" value="YobI-NTPase"/>
</dbReference>
<keyword evidence="1" id="KW-1133">Transmembrane helix</keyword>
<feature type="domain" description="YobI-like P-loop NTPase" evidence="2">
    <location>
        <begin position="32"/>
        <end position="396"/>
    </location>
</feature>
<protein>
    <recommendedName>
        <fullName evidence="2">YobI-like P-loop NTPase domain-containing protein</fullName>
    </recommendedName>
</protein>
<dbReference type="Pfam" id="PF20693">
    <property type="entry name" value="YobI-ATPase"/>
    <property type="match status" value="1"/>
</dbReference>
<feature type="transmembrane region" description="Helical" evidence="1">
    <location>
        <begin position="138"/>
        <end position="158"/>
    </location>
</feature>
<evidence type="ECO:0000256" key="1">
    <source>
        <dbReference type="SAM" id="Phobius"/>
    </source>
</evidence>
<organism evidence="3">
    <name type="scientific">Mycoplasma feriruminatoris</name>
    <dbReference type="NCBI Taxonomy" id="1179777"/>
    <lineage>
        <taxon>Bacteria</taxon>
        <taxon>Bacillati</taxon>
        <taxon>Mycoplasmatota</taxon>
        <taxon>Mollicutes</taxon>
        <taxon>Mycoplasmataceae</taxon>
        <taxon>Mycoplasma</taxon>
    </lineage>
</organism>
<dbReference type="InterPro" id="IPR027417">
    <property type="entry name" value="P-loop_NTPase"/>
</dbReference>
<dbReference type="SUPFAM" id="SSF52540">
    <property type="entry name" value="P-loop containing nucleoside triphosphate hydrolases"/>
    <property type="match status" value="1"/>
</dbReference>
<evidence type="ECO:0000259" key="2">
    <source>
        <dbReference type="Pfam" id="PF20693"/>
    </source>
</evidence>
<proteinExistence type="predicted"/>
<keyword evidence="1" id="KW-0472">Membrane</keyword>
<dbReference type="AlphaFoldDB" id="A0A654IHA8"/>
<gene>
    <name evidence="3" type="ORF">MF5295_00321</name>
</gene>
<sequence>MSLSEEILNEKSASEKFNILAPITLDQNPSIYNKALDFAIDPLKTNIKNIGICGAYSAGKSTIWNTYIKIKNIKNIISISLAKYSKIALDINKDVVDNNLLENRIENQIINQIISQIDPKLIPLYSNKIKENKNKKQILTNFIFFAFFLIGIVGLVNINLFNNYLLVKNILIVVFNLFLIIPILWFSFHFIKNNKIQILEFDIKGIKGKLSEIDQKDETIFDKEIKEIIYLLYSSNVDYVVFDDLDRYKSIEVFEKLKQLNYLLNSYCKTKKQNKVVKFIYMVSDDLFDNEKRTKFFDFIITVILIKTSKSFIKEKLKSIGIDYDDDYIDNLLSIITNVRIFLNAINDYVVYEELALQSYSLTTKSSKKLNLFNIILFKNLLPDEFELLQNNTGTVFFLLDKGKEEYRKWTLNILQEKIAKIEEEIVYTSHKLSGEGYKHELIVRELTNVLSINDSKSSDVVDLGLSGEEIKNKPLETRDQTKINVLGRLYMDKKSKAIVQYFIDAITPMVKKHQFTYDEFFKIFIKNNKELVDKLKKLTSDEENKIKKLKMTKKDSVDNLYSCNDMSINELLRIIDWDNSDNKQVKINEDLKKHNLKNENNFSLIKSLFNFEMINEDYKEYINYII</sequence>
<name>A0A654IHA8_9MOLU</name>